<dbReference type="Proteomes" id="UP001596116">
    <property type="component" value="Unassembled WGS sequence"/>
</dbReference>
<proteinExistence type="predicted"/>
<dbReference type="EMBL" id="JBHPON010000001">
    <property type="protein sequence ID" value="MFC6035690.1"/>
    <property type="molecule type" value="Genomic_DNA"/>
</dbReference>
<dbReference type="RefSeq" id="WP_379878816.1">
    <property type="nucleotide sequence ID" value="NZ_JBHPON010000001.1"/>
</dbReference>
<keyword evidence="2" id="KW-1185">Reference proteome</keyword>
<organism evidence="1 2">
    <name type="scientific">Hyphococcus aureus</name>
    <dbReference type="NCBI Taxonomy" id="2666033"/>
    <lineage>
        <taxon>Bacteria</taxon>
        <taxon>Pseudomonadati</taxon>
        <taxon>Pseudomonadota</taxon>
        <taxon>Alphaproteobacteria</taxon>
        <taxon>Parvularculales</taxon>
        <taxon>Parvularculaceae</taxon>
        <taxon>Hyphococcus</taxon>
    </lineage>
</organism>
<accession>A0ABW1KUG2</accession>
<evidence type="ECO:0000313" key="2">
    <source>
        <dbReference type="Proteomes" id="UP001596116"/>
    </source>
</evidence>
<comment type="caution">
    <text evidence="1">The sequence shown here is derived from an EMBL/GenBank/DDBJ whole genome shotgun (WGS) entry which is preliminary data.</text>
</comment>
<sequence length="90" mass="10377">MAKIEHLITRQDFDAFADDPSANARTSAILQRLSEDDGAFFYVMELKRVNSELLAAKARIYEDEELLGIMRRLRARKQTHAAGRMLSQRH</sequence>
<protein>
    <submittedName>
        <fullName evidence="1">Uncharacterized protein</fullName>
    </submittedName>
</protein>
<evidence type="ECO:0000313" key="1">
    <source>
        <dbReference type="EMBL" id="MFC6035690.1"/>
    </source>
</evidence>
<name>A0ABW1KUG2_9PROT</name>
<reference evidence="1 2" key="1">
    <citation type="submission" date="2024-09" db="EMBL/GenBank/DDBJ databases">
        <authorList>
            <person name="Zhang Z.-H."/>
        </authorList>
    </citation>
    <scope>NUCLEOTIDE SEQUENCE [LARGE SCALE GENOMIC DNA]</scope>
    <source>
        <strain evidence="1 2">HHTR114</strain>
    </source>
</reference>
<gene>
    <name evidence="1" type="ORF">ACFMB1_09065</name>
</gene>